<reference evidence="1" key="2">
    <citation type="submission" date="2019-08" db="EMBL/GenBank/DDBJ databases">
        <title>Investigation of anaerobic lignin degradation for improved lignocellulosic biofuels.</title>
        <authorList>
            <person name="Deangelis K.PhD."/>
        </authorList>
    </citation>
    <scope>NUCLEOTIDE SEQUENCE [LARGE SCALE GENOMIC DNA]</scope>
    <source>
        <strain evidence="1">128R</strain>
    </source>
</reference>
<dbReference type="AlphaFoldDB" id="A0A559TB22"/>
<organism evidence="1">
    <name type="scientific">Serratia fonticola</name>
    <dbReference type="NCBI Taxonomy" id="47917"/>
    <lineage>
        <taxon>Bacteria</taxon>
        <taxon>Pseudomonadati</taxon>
        <taxon>Pseudomonadota</taxon>
        <taxon>Gammaproteobacteria</taxon>
        <taxon>Enterobacterales</taxon>
        <taxon>Yersiniaceae</taxon>
        <taxon>Serratia</taxon>
    </lineage>
</organism>
<reference evidence="1" key="1">
    <citation type="submission" date="2019-06" db="EMBL/GenBank/DDBJ databases">
        <authorList>
            <person name="Deangelis K."/>
            <person name="Huntemann M."/>
            <person name="Clum A."/>
            <person name="Pillay M."/>
            <person name="Palaniappan K."/>
            <person name="Varghese N."/>
            <person name="Mikhailova N."/>
            <person name="Stamatis D."/>
            <person name="Reddy T."/>
            <person name="Daum C."/>
            <person name="Shapiro N."/>
            <person name="Ivanova N."/>
            <person name="Kyrpides N."/>
            <person name="Woyke T."/>
        </authorList>
    </citation>
    <scope>NUCLEOTIDE SEQUENCE [LARGE SCALE GENOMIC DNA]</scope>
    <source>
        <strain evidence="1">128R</strain>
    </source>
</reference>
<dbReference type="EMBL" id="VISQ01000001">
    <property type="protein sequence ID" value="TVZ71803.1"/>
    <property type="molecule type" value="Genomic_DNA"/>
</dbReference>
<dbReference type="InterPro" id="IPR031882">
    <property type="entry name" value="DUF4762"/>
</dbReference>
<dbReference type="Pfam" id="PF15959">
    <property type="entry name" value="DUF4762"/>
    <property type="match status" value="1"/>
</dbReference>
<name>A0A559TB22_SERFO</name>
<gene>
    <name evidence="1" type="ORF">FHU10_4455</name>
</gene>
<protein>
    <submittedName>
        <fullName evidence="1">Uncharacterized protein DUF4762</fullName>
    </submittedName>
</protein>
<proteinExistence type="predicted"/>
<sequence length="58" mass="6549">MKKLNTSEASNIIGGSDYTCETHYVAYSSTICYQETICKDKHGNTRKISRNDVKCVSR</sequence>
<accession>A0A559TB22</accession>
<evidence type="ECO:0000313" key="1">
    <source>
        <dbReference type="EMBL" id="TVZ71803.1"/>
    </source>
</evidence>
<comment type="caution">
    <text evidence="1">The sequence shown here is derived from an EMBL/GenBank/DDBJ whole genome shotgun (WGS) entry which is preliminary data.</text>
</comment>
<dbReference type="OrthoDB" id="6497244at2"/>